<feature type="compositionally biased region" description="Polar residues" evidence="1">
    <location>
        <begin position="70"/>
        <end position="81"/>
    </location>
</feature>
<gene>
    <name evidence="2" type="ORF">CRENBAI_021136</name>
</gene>
<accession>A0AAV9R9F5</accession>
<proteinExistence type="predicted"/>
<dbReference type="EMBL" id="JAHHUM010002074">
    <property type="protein sequence ID" value="KAK5606434.1"/>
    <property type="molecule type" value="Genomic_DNA"/>
</dbReference>
<keyword evidence="3" id="KW-1185">Reference proteome</keyword>
<evidence type="ECO:0000256" key="1">
    <source>
        <dbReference type="SAM" id="MobiDB-lite"/>
    </source>
</evidence>
<dbReference type="Proteomes" id="UP001311232">
    <property type="component" value="Unassembled WGS sequence"/>
</dbReference>
<evidence type="ECO:0000313" key="3">
    <source>
        <dbReference type="Proteomes" id="UP001311232"/>
    </source>
</evidence>
<protein>
    <submittedName>
        <fullName evidence="2">Uncharacterized protein</fullName>
    </submittedName>
</protein>
<feature type="region of interest" description="Disordered" evidence="1">
    <location>
        <begin position="1"/>
        <end position="154"/>
    </location>
</feature>
<feature type="compositionally biased region" description="Basic and acidic residues" evidence="1">
    <location>
        <begin position="84"/>
        <end position="97"/>
    </location>
</feature>
<feature type="compositionally biased region" description="Polar residues" evidence="1">
    <location>
        <begin position="39"/>
        <end position="53"/>
    </location>
</feature>
<dbReference type="AlphaFoldDB" id="A0AAV9R9F5"/>
<comment type="caution">
    <text evidence="2">The sequence shown here is derived from an EMBL/GenBank/DDBJ whole genome shotgun (WGS) entry which is preliminary data.</text>
</comment>
<organism evidence="2 3">
    <name type="scientific">Crenichthys baileyi</name>
    <name type="common">White River springfish</name>
    <dbReference type="NCBI Taxonomy" id="28760"/>
    <lineage>
        <taxon>Eukaryota</taxon>
        <taxon>Metazoa</taxon>
        <taxon>Chordata</taxon>
        <taxon>Craniata</taxon>
        <taxon>Vertebrata</taxon>
        <taxon>Euteleostomi</taxon>
        <taxon>Actinopterygii</taxon>
        <taxon>Neopterygii</taxon>
        <taxon>Teleostei</taxon>
        <taxon>Neoteleostei</taxon>
        <taxon>Acanthomorphata</taxon>
        <taxon>Ovalentaria</taxon>
        <taxon>Atherinomorphae</taxon>
        <taxon>Cyprinodontiformes</taxon>
        <taxon>Goodeidae</taxon>
        <taxon>Crenichthys</taxon>
    </lineage>
</organism>
<name>A0AAV9R9F5_9TELE</name>
<reference evidence="2 3" key="1">
    <citation type="submission" date="2021-06" db="EMBL/GenBank/DDBJ databases">
        <authorList>
            <person name="Palmer J.M."/>
        </authorList>
    </citation>
    <scope>NUCLEOTIDE SEQUENCE [LARGE SCALE GENOMIC DNA]</scope>
    <source>
        <strain evidence="2 3">MEX-2019</strain>
        <tissue evidence="2">Muscle</tissue>
    </source>
</reference>
<evidence type="ECO:0000313" key="2">
    <source>
        <dbReference type="EMBL" id="KAK5606434.1"/>
    </source>
</evidence>
<sequence>MDHPTHYHAQGKDTGPASRRVPQRTQHGGHTPIQRRRPTNIQYEAQKPNTNAEPSDACPAAPRPEVRAATHSTTAPTPQHTIQRRTECSKEHPEQKLHTKLTLRKCTPTSPPKTKSPVKAHPHEKKIRSIQVPEHARHPYPCQKQPRKEAHPEAHMYMFKC</sequence>
<feature type="compositionally biased region" description="Basic residues" evidence="1">
    <location>
        <begin position="116"/>
        <end position="128"/>
    </location>
</feature>